<dbReference type="AlphaFoldDB" id="A0A8X8DHG9"/>
<dbReference type="EMBL" id="JAAWWB010000001">
    <property type="protein sequence ID" value="KAG6792074.1"/>
    <property type="molecule type" value="Genomic_DNA"/>
</dbReference>
<organism evidence="1 2">
    <name type="scientific">Populus tomentosa</name>
    <name type="common">Chinese white poplar</name>
    <dbReference type="NCBI Taxonomy" id="118781"/>
    <lineage>
        <taxon>Eukaryota</taxon>
        <taxon>Viridiplantae</taxon>
        <taxon>Streptophyta</taxon>
        <taxon>Embryophyta</taxon>
        <taxon>Tracheophyta</taxon>
        <taxon>Spermatophyta</taxon>
        <taxon>Magnoliopsida</taxon>
        <taxon>eudicotyledons</taxon>
        <taxon>Gunneridae</taxon>
        <taxon>Pentapetalae</taxon>
        <taxon>rosids</taxon>
        <taxon>fabids</taxon>
        <taxon>Malpighiales</taxon>
        <taxon>Salicaceae</taxon>
        <taxon>Saliceae</taxon>
        <taxon>Populus</taxon>
    </lineage>
</organism>
<evidence type="ECO:0000313" key="2">
    <source>
        <dbReference type="Proteomes" id="UP000886885"/>
    </source>
</evidence>
<protein>
    <submittedName>
        <fullName evidence="1">Uncharacterized protein</fullName>
    </submittedName>
</protein>
<sequence length="168" mass="18939">MEILFSSIDAVWKERDNEVRQGDLPFLSHILQSSNVSFTPRGNPNCLLQSKAYFLGQRFDHYSSREALPLYLAALMRMLYPAGISSFGSSEYLTLPALIPGLILNAFVAREFVVSALKLLYSSIVDLPFAALCREPLDKGILHTTTPCLEKLLRRRTHFVGICLKFEV</sequence>
<proteinExistence type="predicted"/>
<comment type="caution">
    <text evidence="1">The sequence shown here is derived from an EMBL/GenBank/DDBJ whole genome shotgun (WGS) entry which is preliminary data.</text>
</comment>
<accession>A0A8X8DHG9</accession>
<reference evidence="1" key="1">
    <citation type="journal article" date="2020" name="bioRxiv">
        <title>Hybrid origin of Populus tomentosa Carr. identified through genome sequencing and phylogenomic analysis.</title>
        <authorList>
            <person name="An X."/>
            <person name="Gao K."/>
            <person name="Chen Z."/>
            <person name="Li J."/>
            <person name="Yang X."/>
            <person name="Yang X."/>
            <person name="Zhou J."/>
            <person name="Guo T."/>
            <person name="Zhao T."/>
            <person name="Huang S."/>
            <person name="Miao D."/>
            <person name="Khan W.U."/>
            <person name="Rao P."/>
            <person name="Ye M."/>
            <person name="Lei B."/>
            <person name="Liao W."/>
            <person name="Wang J."/>
            <person name="Ji L."/>
            <person name="Li Y."/>
            <person name="Guo B."/>
            <person name="Mustafa N.S."/>
            <person name="Li S."/>
            <person name="Yun Q."/>
            <person name="Keller S.R."/>
            <person name="Mao J."/>
            <person name="Zhang R."/>
            <person name="Strauss S.H."/>
        </authorList>
    </citation>
    <scope>NUCLEOTIDE SEQUENCE</scope>
    <source>
        <strain evidence="1">GM15</strain>
        <tissue evidence="1">Leaf</tissue>
    </source>
</reference>
<gene>
    <name evidence="1" type="ORF">POTOM_001217</name>
</gene>
<evidence type="ECO:0000313" key="1">
    <source>
        <dbReference type="EMBL" id="KAG6792074.1"/>
    </source>
</evidence>
<dbReference type="Proteomes" id="UP000886885">
    <property type="component" value="Chromosome 1A"/>
</dbReference>
<keyword evidence="2" id="KW-1185">Reference proteome</keyword>
<name>A0A8X8DHG9_POPTO</name>